<comment type="caution">
    <text evidence="6">The sequence shown here is derived from an EMBL/GenBank/DDBJ whole genome shotgun (WGS) entry which is preliminary data.</text>
</comment>
<dbReference type="PANTHER" id="PTHR43369">
    <property type="entry name" value="PHOSPHORIBOSYLGLYCINAMIDE FORMYLTRANSFERASE"/>
    <property type="match status" value="1"/>
</dbReference>
<dbReference type="GO" id="GO:0005829">
    <property type="term" value="C:cytosol"/>
    <property type="evidence" value="ECO:0007669"/>
    <property type="project" value="TreeGrafter"/>
</dbReference>
<dbReference type="InterPro" id="IPR002376">
    <property type="entry name" value="Formyl_transf_N"/>
</dbReference>
<dbReference type="GO" id="GO:0006189">
    <property type="term" value="P:'de novo' IMP biosynthetic process"/>
    <property type="evidence" value="ECO:0007669"/>
    <property type="project" value="UniProtKB-UniRule"/>
</dbReference>
<feature type="active site" description="Proton donor" evidence="4">
    <location>
        <position position="101"/>
    </location>
</feature>
<proteinExistence type="inferred from homology"/>
<keyword evidence="2 4" id="KW-0808">Transferase</keyword>
<dbReference type="EMBL" id="AXUN02000212">
    <property type="protein sequence ID" value="ETA79451.1"/>
    <property type="molecule type" value="Genomic_DNA"/>
</dbReference>
<dbReference type="Gene3D" id="3.40.50.170">
    <property type="entry name" value="Formyl transferase, N-terminal domain"/>
    <property type="match status" value="1"/>
</dbReference>
<feature type="site" description="Raises pKa of active site His" evidence="4">
    <location>
        <position position="142"/>
    </location>
</feature>
<feature type="binding site" evidence="4">
    <location>
        <begin position="12"/>
        <end position="14"/>
    </location>
    <ligand>
        <name>N(1)-(5-phospho-beta-D-ribosyl)glycinamide</name>
        <dbReference type="ChEBI" id="CHEBI:143788"/>
    </ligand>
</feature>
<dbReference type="UniPathway" id="UPA00074">
    <property type="reaction ID" value="UER00126"/>
</dbReference>
<evidence type="ECO:0000256" key="1">
    <source>
        <dbReference type="ARBA" id="ARBA00005054"/>
    </source>
</evidence>
<dbReference type="Proteomes" id="UP000017747">
    <property type="component" value="Unassembled WGS sequence"/>
</dbReference>
<evidence type="ECO:0000313" key="7">
    <source>
        <dbReference type="Proteomes" id="UP000017747"/>
    </source>
</evidence>
<feature type="binding site" evidence="4">
    <location>
        <position position="99"/>
    </location>
    <ligand>
        <name>(6R)-10-formyltetrahydrofolate</name>
        <dbReference type="ChEBI" id="CHEBI:195366"/>
    </ligand>
</feature>
<dbReference type="OrthoDB" id="9806170at2"/>
<comment type="caution">
    <text evidence="4">Lacks conserved residue(s) required for the propagation of feature annotation.</text>
</comment>
<evidence type="ECO:0000256" key="4">
    <source>
        <dbReference type="HAMAP-Rule" id="MF_01930"/>
    </source>
</evidence>
<comment type="catalytic activity">
    <reaction evidence="4">
        <text>N(1)-(5-phospho-beta-D-ribosyl)glycinamide + (6R)-10-formyltetrahydrofolate = N(2)-formyl-N(1)-(5-phospho-beta-D-ribosyl)glycinamide + (6S)-5,6,7,8-tetrahydrofolate + H(+)</text>
        <dbReference type="Rhea" id="RHEA:15053"/>
        <dbReference type="ChEBI" id="CHEBI:15378"/>
        <dbReference type="ChEBI" id="CHEBI:57453"/>
        <dbReference type="ChEBI" id="CHEBI:143788"/>
        <dbReference type="ChEBI" id="CHEBI:147286"/>
        <dbReference type="ChEBI" id="CHEBI:195366"/>
        <dbReference type="EC" id="2.1.2.2"/>
    </reaction>
</comment>
<protein>
    <recommendedName>
        <fullName evidence="4">Phosphoribosylglycinamide formyltransferase</fullName>
        <ecNumber evidence="4">2.1.2.2</ecNumber>
    </recommendedName>
    <alternativeName>
        <fullName evidence="4">5'-phosphoribosylglycinamide transformylase</fullName>
    </alternativeName>
    <alternativeName>
        <fullName evidence="4">GAR transformylase</fullName>
        <shortName evidence="4">GART</shortName>
    </alternativeName>
</protein>
<dbReference type="GO" id="GO:0004644">
    <property type="term" value="F:phosphoribosylglycinamide formyltransferase activity"/>
    <property type="evidence" value="ECO:0007669"/>
    <property type="project" value="UniProtKB-UniRule"/>
</dbReference>
<dbReference type="InterPro" id="IPR036477">
    <property type="entry name" value="Formyl_transf_N_sf"/>
</dbReference>
<dbReference type="RefSeq" id="WP_023388726.1">
    <property type="nucleotide sequence ID" value="NZ_AXUN02000212.1"/>
</dbReference>
<evidence type="ECO:0000256" key="3">
    <source>
        <dbReference type="ARBA" id="ARBA00022755"/>
    </source>
</evidence>
<organism evidence="6 7">
    <name type="scientific">Youngiibacter fragilis 232.1</name>
    <dbReference type="NCBI Taxonomy" id="994573"/>
    <lineage>
        <taxon>Bacteria</taxon>
        <taxon>Bacillati</taxon>
        <taxon>Bacillota</taxon>
        <taxon>Clostridia</taxon>
        <taxon>Eubacteriales</taxon>
        <taxon>Clostridiaceae</taxon>
        <taxon>Youngiibacter</taxon>
    </lineage>
</organism>
<dbReference type="InterPro" id="IPR004607">
    <property type="entry name" value="GART"/>
</dbReference>
<reference evidence="6 7" key="1">
    <citation type="journal article" date="2014" name="Genome Announc.">
        <title>Genome Sequence of Youngiibacter fragilis, the Type Strain of the Genus Youngiibacter.</title>
        <authorList>
            <person name="Wawrik C.B."/>
            <person name="Callaghan A.V."/>
            <person name="Stamps B.W."/>
            <person name="Wawrik B."/>
        </authorList>
    </citation>
    <scope>NUCLEOTIDE SEQUENCE [LARGE SCALE GENOMIC DNA]</scope>
    <source>
        <strain evidence="6 7">232.1</strain>
    </source>
</reference>
<dbReference type="HAMAP" id="MF_01930">
    <property type="entry name" value="PurN"/>
    <property type="match status" value="1"/>
</dbReference>
<evidence type="ECO:0000259" key="5">
    <source>
        <dbReference type="Pfam" id="PF00551"/>
    </source>
</evidence>
<keyword evidence="3 4" id="KW-0658">Purine biosynthesis</keyword>
<dbReference type="PATRIC" id="fig|994573.3.peg.3192"/>
<accession>V7I2E1</accession>
<gene>
    <name evidence="4" type="primary">purN</name>
    <name evidence="6" type="ORF">T472_0216845</name>
</gene>
<dbReference type="AlphaFoldDB" id="V7I2E1"/>
<evidence type="ECO:0000313" key="6">
    <source>
        <dbReference type="EMBL" id="ETA79451.1"/>
    </source>
</evidence>
<name>V7I2E1_9CLOT</name>
<comment type="pathway">
    <text evidence="1 4">Purine metabolism; IMP biosynthesis via de novo pathway; N(2)-formyl-N(1)-(5-phospho-D-ribosyl)glycinamide from N(1)-(5-phospho-D-ribosyl)glycinamide (10-formyl THF route): step 1/1.</text>
</comment>
<dbReference type="eggNOG" id="COG0299">
    <property type="taxonomic scope" value="Bacteria"/>
</dbReference>
<dbReference type="EC" id="2.1.2.2" evidence="4"/>
<dbReference type="PANTHER" id="PTHR43369:SF2">
    <property type="entry name" value="PHOSPHORIBOSYLGLYCINAMIDE FORMYLTRANSFERASE"/>
    <property type="match status" value="1"/>
</dbReference>
<sequence>MYRIAVLISGTGSNLKSLIEDSKAAGLYEIAIVIADRNAKGINHASENSIPFLVLDRKDPLLSDKVLDAVKGTDLVVLAGFLSILKGQILKEYKDRIINIHPSLLPQFGGEGMYGLKVHEAVLKSGKLISGCTVHYVNEDVDAGRLILQSIVSTEGATTPEELQARVLGKEHETLTTAVRMLAMEGSARGMR</sequence>
<comment type="similarity">
    <text evidence="4">Belongs to the GART family.</text>
</comment>
<dbReference type="CDD" id="cd08645">
    <property type="entry name" value="FMT_core_GART"/>
    <property type="match status" value="1"/>
</dbReference>
<feature type="domain" description="Formyl transferase N-terminal" evidence="5">
    <location>
        <begin position="3"/>
        <end position="179"/>
    </location>
</feature>
<dbReference type="Pfam" id="PF00551">
    <property type="entry name" value="Formyl_trans_N"/>
    <property type="match status" value="1"/>
</dbReference>
<comment type="function">
    <text evidence="4">Catalyzes the transfer of a formyl group from 10-formyltetrahydrofolate to 5-phospho-ribosyl-glycinamide (GAR), producing 5-phospho-ribosyl-N-formylglycinamide (FGAR) and tetrahydrofolate.</text>
</comment>
<dbReference type="STRING" id="994573.T472_0216845"/>
<evidence type="ECO:0000256" key="2">
    <source>
        <dbReference type="ARBA" id="ARBA00022679"/>
    </source>
</evidence>
<keyword evidence="7" id="KW-1185">Reference proteome</keyword>
<dbReference type="SUPFAM" id="SSF53328">
    <property type="entry name" value="Formyltransferase"/>
    <property type="match status" value="1"/>
</dbReference>